<evidence type="ECO:0000313" key="1">
    <source>
        <dbReference type="EMBL" id="TDQ73839.1"/>
    </source>
</evidence>
<reference evidence="1 2" key="1">
    <citation type="submission" date="2019-03" db="EMBL/GenBank/DDBJ databases">
        <title>Genomic Encyclopedia of Archaeal and Bacterial Type Strains, Phase II (KMG-II): from individual species to whole genera.</title>
        <authorList>
            <person name="Goeker M."/>
        </authorList>
    </citation>
    <scope>NUCLEOTIDE SEQUENCE [LARGE SCALE GENOMIC DNA]</scope>
    <source>
        <strain evidence="1 2">DSM 28353</strain>
    </source>
</reference>
<comment type="caution">
    <text evidence="1">The sequence shown here is derived from an EMBL/GenBank/DDBJ whole genome shotgun (WGS) entry which is preliminary data.</text>
</comment>
<sequence length="161" mass="18960">MNKHAKMNATQILSLHLRLLDRISEIEFLNNGGCGFFVYYLQKILQSKGYRSDIICLYDKDDIVITKGKHLDNIENIRRRKRKDIFAYSHFCLKIGRYHFDSSGMELSHINPVFNMYKVIGSISLNDLKYILKLREKWVSIYDRGQNKRMKRIIVDAAAIL</sequence>
<dbReference type="RefSeq" id="WP_133586416.1">
    <property type="nucleotide sequence ID" value="NZ_SNYV01000018.1"/>
</dbReference>
<dbReference type="EMBL" id="SNYV01000018">
    <property type="protein sequence ID" value="TDQ73839.1"/>
    <property type="molecule type" value="Genomic_DNA"/>
</dbReference>
<gene>
    <name evidence="1" type="ORF">CLV99_4276</name>
</gene>
<proteinExistence type="predicted"/>
<name>A0A4R6W9G6_9SPHI</name>
<accession>A0A4R6W9G6</accession>
<keyword evidence="2" id="KW-1185">Reference proteome</keyword>
<dbReference type="Proteomes" id="UP000295292">
    <property type="component" value="Unassembled WGS sequence"/>
</dbReference>
<protein>
    <submittedName>
        <fullName evidence="1">Uncharacterized protein</fullName>
    </submittedName>
</protein>
<evidence type="ECO:0000313" key="2">
    <source>
        <dbReference type="Proteomes" id="UP000295292"/>
    </source>
</evidence>
<organism evidence="1 2">
    <name type="scientific">Sphingobacterium yanglingense</name>
    <dbReference type="NCBI Taxonomy" id="1437280"/>
    <lineage>
        <taxon>Bacteria</taxon>
        <taxon>Pseudomonadati</taxon>
        <taxon>Bacteroidota</taxon>
        <taxon>Sphingobacteriia</taxon>
        <taxon>Sphingobacteriales</taxon>
        <taxon>Sphingobacteriaceae</taxon>
        <taxon>Sphingobacterium</taxon>
    </lineage>
</organism>
<dbReference type="AlphaFoldDB" id="A0A4R6W9G6"/>